<accession>A0A9N9LHX1</accession>
<dbReference type="Pfam" id="PF03881">
    <property type="entry name" value="Fructosamin_kin"/>
    <property type="match status" value="2"/>
</dbReference>
<keyword evidence="4" id="KW-1185">Reference proteome</keyword>
<dbReference type="PANTHER" id="PTHR12149">
    <property type="entry name" value="FRUCTOSAMINE 3 KINASE-RELATED PROTEIN"/>
    <property type="match status" value="1"/>
</dbReference>
<evidence type="ECO:0000256" key="2">
    <source>
        <dbReference type="ARBA" id="ARBA00048655"/>
    </source>
</evidence>
<dbReference type="InterPro" id="IPR011009">
    <property type="entry name" value="Kinase-like_dom_sf"/>
</dbReference>
<organism evidence="3 4">
    <name type="scientific">Hymenoscyphus albidus</name>
    <dbReference type="NCBI Taxonomy" id="595503"/>
    <lineage>
        <taxon>Eukaryota</taxon>
        <taxon>Fungi</taxon>
        <taxon>Dikarya</taxon>
        <taxon>Ascomycota</taxon>
        <taxon>Pezizomycotina</taxon>
        <taxon>Leotiomycetes</taxon>
        <taxon>Helotiales</taxon>
        <taxon>Helotiaceae</taxon>
        <taxon>Hymenoscyphus</taxon>
    </lineage>
</organism>
<dbReference type="EMBL" id="CAJVRM010000050">
    <property type="protein sequence ID" value="CAG8972654.1"/>
    <property type="molecule type" value="Genomic_DNA"/>
</dbReference>
<dbReference type="OrthoDB" id="5772781at2759"/>
<evidence type="ECO:0000256" key="1">
    <source>
        <dbReference type="ARBA" id="ARBA00011961"/>
    </source>
</evidence>
<dbReference type="Gene3D" id="3.90.1200.10">
    <property type="match status" value="2"/>
</dbReference>
<dbReference type="GO" id="GO:0102193">
    <property type="term" value="F:protein-ribulosamine 3-kinase activity"/>
    <property type="evidence" value="ECO:0007669"/>
    <property type="project" value="UniProtKB-EC"/>
</dbReference>
<proteinExistence type="predicted"/>
<name>A0A9N9LHX1_9HELO</name>
<dbReference type="SUPFAM" id="SSF56112">
    <property type="entry name" value="Protein kinase-like (PK-like)"/>
    <property type="match status" value="1"/>
</dbReference>
<gene>
    <name evidence="3" type="ORF">HYALB_00011393</name>
</gene>
<comment type="caution">
    <text evidence="3">The sequence shown here is derived from an EMBL/GenBank/DDBJ whole genome shotgun (WGS) entry which is preliminary data.</text>
</comment>
<dbReference type="AlphaFoldDB" id="A0A9N9LHX1"/>
<evidence type="ECO:0000313" key="4">
    <source>
        <dbReference type="Proteomes" id="UP000701801"/>
    </source>
</evidence>
<sequence length="439" mass="49911">MSTNPADAYAEKLRREREASPIVIDRLDDNVLAKLPEGSEVVSAVPSGASAWCKTFRSYESGEPGRRMVEGAFQSDSVYASYAPDNVPTPVGFGEFKDDSGTWFYVCEFHDMVDDLQDVVDLVDILSKVHRTSMGKSPTGKFGFAAMNSMYDFEKRAQGRDEELDNLFDALCNKVIPRLLRPLESEGHSIEPCLIHSDLWPGNCMLDANTGDIIMFDSCAFWGHNEADLGPWRAPRYRLGRPYLRQYQKVMGISEPQADWDDWNALYALRYDFLVSALYPNETKFRDMARRELRALVEYYPGGLQEYYDQSNATKHSGEIELDPQIIVDLEPGARSTEDFARSLAKLHQNSRSPNSWFGFHITTYNGNLPQDNPWTRSWEKFFSNRLRQMLSIEQAIQGPSPEPQGLSEALLEKVVPRLSRPLETGGRTKKPSLLYRDL</sequence>
<evidence type="ECO:0000313" key="3">
    <source>
        <dbReference type="EMBL" id="CAG8972654.1"/>
    </source>
</evidence>
<reference evidence="3" key="1">
    <citation type="submission" date="2021-07" db="EMBL/GenBank/DDBJ databases">
        <authorList>
            <person name="Durling M."/>
        </authorList>
    </citation>
    <scope>NUCLEOTIDE SEQUENCE</scope>
</reference>
<dbReference type="InterPro" id="IPR016477">
    <property type="entry name" value="Fructo-/Ketosamine-3-kinase"/>
</dbReference>
<dbReference type="PANTHER" id="PTHR12149:SF8">
    <property type="entry name" value="PROTEIN-RIBULOSAMINE 3-KINASE"/>
    <property type="match status" value="1"/>
</dbReference>
<comment type="catalytic activity">
    <reaction evidence="2">
        <text>N(6)-D-ribulosyl-L-lysyl-[protein] + ATP = N(6)-(3-O-phospho-D-ribulosyl)-L-lysyl-[protein] + ADP + H(+)</text>
        <dbReference type="Rhea" id="RHEA:48432"/>
        <dbReference type="Rhea" id="RHEA-COMP:12103"/>
        <dbReference type="Rhea" id="RHEA-COMP:12104"/>
        <dbReference type="ChEBI" id="CHEBI:15378"/>
        <dbReference type="ChEBI" id="CHEBI:30616"/>
        <dbReference type="ChEBI" id="CHEBI:90418"/>
        <dbReference type="ChEBI" id="CHEBI:90420"/>
        <dbReference type="ChEBI" id="CHEBI:456216"/>
        <dbReference type="EC" id="2.7.1.172"/>
    </reaction>
    <physiologicalReaction direction="left-to-right" evidence="2">
        <dbReference type="Rhea" id="RHEA:48433"/>
    </physiologicalReaction>
</comment>
<dbReference type="EC" id="2.7.1.172" evidence="1"/>
<dbReference type="Proteomes" id="UP000701801">
    <property type="component" value="Unassembled WGS sequence"/>
</dbReference>
<protein>
    <recommendedName>
        <fullName evidence="1">protein-ribulosamine 3-kinase</fullName>
        <ecNumber evidence="1">2.7.1.172</ecNumber>
    </recommendedName>
</protein>